<gene>
    <name evidence="1" type="ORF">GWI33_021865</name>
</gene>
<sequence>MKHYIANKVTNEALATNNHPKPQNNYSACLIKLRLSPDTGPYLGTFEVFNKWRSNTGEGSERGRLKCNRIISVIRLASSYSEELFER</sequence>
<proteinExistence type="predicted"/>
<accession>A0A834LYG1</accession>
<evidence type="ECO:0000313" key="2">
    <source>
        <dbReference type="Proteomes" id="UP000625711"/>
    </source>
</evidence>
<name>A0A834LYG1_RHYFE</name>
<dbReference type="AlphaFoldDB" id="A0A834LYG1"/>
<dbReference type="EMBL" id="JAACXV010015442">
    <property type="protein sequence ID" value="KAF7264956.1"/>
    <property type="molecule type" value="Genomic_DNA"/>
</dbReference>
<organism evidence="1 2">
    <name type="scientific">Rhynchophorus ferrugineus</name>
    <name type="common">Red palm weevil</name>
    <name type="synonym">Curculio ferrugineus</name>
    <dbReference type="NCBI Taxonomy" id="354439"/>
    <lineage>
        <taxon>Eukaryota</taxon>
        <taxon>Metazoa</taxon>
        <taxon>Ecdysozoa</taxon>
        <taxon>Arthropoda</taxon>
        <taxon>Hexapoda</taxon>
        <taxon>Insecta</taxon>
        <taxon>Pterygota</taxon>
        <taxon>Neoptera</taxon>
        <taxon>Endopterygota</taxon>
        <taxon>Coleoptera</taxon>
        <taxon>Polyphaga</taxon>
        <taxon>Cucujiformia</taxon>
        <taxon>Curculionidae</taxon>
        <taxon>Dryophthorinae</taxon>
        <taxon>Rhynchophorus</taxon>
    </lineage>
</organism>
<keyword evidence="2" id="KW-1185">Reference proteome</keyword>
<reference evidence="1" key="1">
    <citation type="submission" date="2020-08" db="EMBL/GenBank/DDBJ databases">
        <title>Genome sequencing and assembly of the red palm weevil Rhynchophorus ferrugineus.</title>
        <authorList>
            <person name="Dias G.B."/>
            <person name="Bergman C.M."/>
            <person name="Manee M."/>
        </authorList>
    </citation>
    <scope>NUCLEOTIDE SEQUENCE</scope>
    <source>
        <strain evidence="1">AA-2017</strain>
        <tissue evidence="1">Whole larva</tissue>
    </source>
</reference>
<protein>
    <submittedName>
        <fullName evidence="1">Uncharacterized protein</fullName>
    </submittedName>
</protein>
<dbReference type="Proteomes" id="UP000625711">
    <property type="component" value="Unassembled WGS sequence"/>
</dbReference>
<evidence type="ECO:0000313" key="1">
    <source>
        <dbReference type="EMBL" id="KAF7264956.1"/>
    </source>
</evidence>
<comment type="caution">
    <text evidence="1">The sequence shown here is derived from an EMBL/GenBank/DDBJ whole genome shotgun (WGS) entry which is preliminary data.</text>
</comment>